<keyword evidence="1" id="KW-1133">Transmembrane helix</keyword>
<feature type="transmembrane region" description="Helical" evidence="1">
    <location>
        <begin position="12"/>
        <end position="31"/>
    </location>
</feature>
<feature type="transmembrane region" description="Helical" evidence="1">
    <location>
        <begin position="72"/>
        <end position="89"/>
    </location>
</feature>
<feature type="domain" description="EamA" evidence="2">
    <location>
        <begin position="3"/>
        <end position="109"/>
    </location>
</feature>
<keyword evidence="1" id="KW-0812">Transmembrane</keyword>
<evidence type="ECO:0000259" key="2">
    <source>
        <dbReference type="Pfam" id="PF00892"/>
    </source>
</evidence>
<sequence>RKLGQEKVEGSFIVFFFSAFSTLVFLPFMIAEYKPMTALQLSYLLLAGLSATGGQYTITAAYIYAPARDISVYDYSQIVFSSLLGLFVFGQVPDVLSIIGYVIIIAMAAAMFFLNRKSAKSA</sequence>
<dbReference type="InterPro" id="IPR037185">
    <property type="entry name" value="EmrE-like"/>
</dbReference>
<dbReference type="GO" id="GO:0016020">
    <property type="term" value="C:membrane"/>
    <property type="evidence" value="ECO:0007669"/>
    <property type="project" value="InterPro"/>
</dbReference>
<feature type="transmembrane region" description="Helical" evidence="1">
    <location>
        <begin position="95"/>
        <end position="114"/>
    </location>
</feature>
<evidence type="ECO:0000313" key="3">
    <source>
        <dbReference type="EMBL" id="EKC61508.1"/>
    </source>
</evidence>
<dbReference type="AlphaFoldDB" id="K1SV35"/>
<dbReference type="SUPFAM" id="SSF103481">
    <property type="entry name" value="Multidrug resistance efflux transporter EmrE"/>
    <property type="match status" value="1"/>
</dbReference>
<comment type="caution">
    <text evidence="3">The sequence shown here is derived from an EMBL/GenBank/DDBJ whole genome shotgun (WGS) entry which is preliminary data.</text>
</comment>
<keyword evidence="1" id="KW-0472">Membrane</keyword>
<feature type="transmembrane region" description="Helical" evidence="1">
    <location>
        <begin position="43"/>
        <end position="65"/>
    </location>
</feature>
<gene>
    <name evidence="3" type="ORF">LEA_12322</name>
</gene>
<feature type="non-terminal residue" evidence="3">
    <location>
        <position position="1"/>
    </location>
</feature>
<protein>
    <recommendedName>
        <fullName evidence="2">EamA domain-containing protein</fullName>
    </recommendedName>
</protein>
<dbReference type="InterPro" id="IPR000620">
    <property type="entry name" value="EamA_dom"/>
</dbReference>
<accession>K1SV35</accession>
<reference evidence="3" key="1">
    <citation type="journal article" date="2013" name="Environ. Microbiol.">
        <title>Microbiota from the distal guts of lean and obese adolescents exhibit partial functional redundancy besides clear differences in community structure.</title>
        <authorList>
            <person name="Ferrer M."/>
            <person name="Ruiz A."/>
            <person name="Lanza F."/>
            <person name="Haange S.B."/>
            <person name="Oberbach A."/>
            <person name="Till H."/>
            <person name="Bargiela R."/>
            <person name="Campoy C."/>
            <person name="Segura M.T."/>
            <person name="Richter M."/>
            <person name="von Bergen M."/>
            <person name="Seifert J."/>
            <person name="Suarez A."/>
        </authorList>
    </citation>
    <scope>NUCLEOTIDE SEQUENCE</scope>
</reference>
<name>K1SV35_9ZZZZ</name>
<dbReference type="EMBL" id="AJWY01008332">
    <property type="protein sequence ID" value="EKC61508.1"/>
    <property type="molecule type" value="Genomic_DNA"/>
</dbReference>
<organism evidence="3">
    <name type="scientific">human gut metagenome</name>
    <dbReference type="NCBI Taxonomy" id="408170"/>
    <lineage>
        <taxon>unclassified sequences</taxon>
        <taxon>metagenomes</taxon>
        <taxon>organismal metagenomes</taxon>
    </lineage>
</organism>
<proteinExistence type="predicted"/>
<evidence type="ECO:0000256" key="1">
    <source>
        <dbReference type="SAM" id="Phobius"/>
    </source>
</evidence>
<dbReference type="Pfam" id="PF00892">
    <property type="entry name" value="EamA"/>
    <property type="match status" value="1"/>
</dbReference>